<dbReference type="InterPro" id="IPR026444">
    <property type="entry name" value="Secre_tail"/>
</dbReference>
<feature type="domain" description="Secretion system C-terminal sorting" evidence="2">
    <location>
        <begin position="418"/>
        <end position="486"/>
    </location>
</feature>
<evidence type="ECO:0000313" key="4">
    <source>
        <dbReference type="EMBL" id="TPE42583.1"/>
    </source>
</evidence>
<evidence type="ECO:0000259" key="3">
    <source>
        <dbReference type="Pfam" id="PF19081"/>
    </source>
</evidence>
<dbReference type="AlphaFoldDB" id="A0A501VXX9"/>
<keyword evidence="1" id="KW-0732">Signal</keyword>
<name>A0A501VXX9_9BACT</name>
<dbReference type="OrthoDB" id="842906at2"/>
<dbReference type="InterPro" id="IPR044023">
    <property type="entry name" value="Ig_7"/>
</dbReference>
<feature type="chain" id="PRO_5021352580" evidence="1">
    <location>
        <begin position="28"/>
        <end position="495"/>
    </location>
</feature>
<dbReference type="EMBL" id="VFRQ01000011">
    <property type="protein sequence ID" value="TPE42583.1"/>
    <property type="molecule type" value="Genomic_DNA"/>
</dbReference>
<feature type="domain" description="Ig-like" evidence="3">
    <location>
        <begin position="138"/>
        <end position="212"/>
    </location>
</feature>
<comment type="caution">
    <text evidence="4">The sequence shown here is derived from an EMBL/GenBank/DDBJ whole genome shotgun (WGS) entry which is preliminary data.</text>
</comment>
<evidence type="ECO:0000256" key="1">
    <source>
        <dbReference type="SAM" id="SignalP"/>
    </source>
</evidence>
<reference evidence="4 5" key="1">
    <citation type="submission" date="2019-06" db="EMBL/GenBank/DDBJ databases">
        <title>A novel bacterium of genus Pontibacter, isolated from marine sediment.</title>
        <authorList>
            <person name="Huang H."/>
            <person name="Mo K."/>
            <person name="Hu Y."/>
        </authorList>
    </citation>
    <scope>NUCLEOTIDE SEQUENCE [LARGE SCALE GENOMIC DNA]</scope>
    <source>
        <strain evidence="4 5">HB172049</strain>
    </source>
</reference>
<gene>
    <name evidence="4" type="ORF">FJM65_17360</name>
</gene>
<dbReference type="Pfam" id="PF18962">
    <property type="entry name" value="Por_Secre_tail"/>
    <property type="match status" value="1"/>
</dbReference>
<sequence>MKRSFTRTTYLLLVMLLLVFFSKNSWAQQSPSIAVTNSCANQGTAFTLNISGSGFINGNNKNTLQVSTTNTFGEIIFSDTNLNPGKNDGSFVDYAITFTSTSVVVSSIRTLYVRVVKGISPNTDPSSNIVPLYIIGQPTVQTPQTGCGSLALTASGAPTDFTYNWYTAATGGSLLGTGANYTASTSGTYYVSMTAPSGCASARVPVTATVNPYLTSNNTINVPADIEIGKPSTITLSSEAVDRGDAEAYTWEMLVDGASAGTVEKTTVPELTIDEVPNGELVFKCTITPKAGTCYESYSLSATTETITPLPVEIMYFRAVRQGNDAVLEWATAMEERNAGFEVQVSEDGFSFRKLAFVPTQNGNTVLKQVYRYTDRENGKRGTRYYRLKQVDEEGAFEYFTTKALNYGEVNSYSLQAYPNPFEGEVSMELHADQDGQLNVQVLDAMGRPVLTKQFTVSRGHSAEKLQLQQSLARGVYFVRTEMNGEVSNFKLLKK</sequence>
<proteinExistence type="predicted"/>
<evidence type="ECO:0000313" key="5">
    <source>
        <dbReference type="Proteomes" id="UP000316727"/>
    </source>
</evidence>
<organism evidence="4 5">
    <name type="scientific">Pontibacter mangrovi</name>
    <dbReference type="NCBI Taxonomy" id="2589816"/>
    <lineage>
        <taxon>Bacteria</taxon>
        <taxon>Pseudomonadati</taxon>
        <taxon>Bacteroidota</taxon>
        <taxon>Cytophagia</taxon>
        <taxon>Cytophagales</taxon>
        <taxon>Hymenobacteraceae</taxon>
        <taxon>Pontibacter</taxon>
    </lineage>
</organism>
<dbReference type="Pfam" id="PF19081">
    <property type="entry name" value="Ig_7"/>
    <property type="match status" value="1"/>
</dbReference>
<evidence type="ECO:0000259" key="2">
    <source>
        <dbReference type="Pfam" id="PF18962"/>
    </source>
</evidence>
<accession>A0A501VXX9</accession>
<dbReference type="Proteomes" id="UP000316727">
    <property type="component" value="Unassembled WGS sequence"/>
</dbReference>
<protein>
    <submittedName>
        <fullName evidence="4">T9SS type A sorting domain-containing protein</fullName>
    </submittedName>
</protein>
<dbReference type="NCBIfam" id="TIGR04183">
    <property type="entry name" value="Por_Secre_tail"/>
    <property type="match status" value="1"/>
</dbReference>
<keyword evidence="5" id="KW-1185">Reference proteome</keyword>
<feature type="signal peptide" evidence="1">
    <location>
        <begin position="1"/>
        <end position="27"/>
    </location>
</feature>